<reference evidence="2 3" key="1">
    <citation type="submission" date="2018-09" db="EMBL/GenBank/DDBJ databases">
        <title>Genome Sequence of Paenibacillus lautus Strain E7593-69, Azo Dye-Degrading Bacteria, Isolated from Commercial Tattoo Inks.</title>
        <authorList>
            <person name="Nho S.W."/>
            <person name="Kim S.-J."/>
            <person name="Kweon O."/>
            <person name="Cerniglia C.E."/>
        </authorList>
    </citation>
    <scope>NUCLEOTIDE SEQUENCE [LARGE SCALE GENOMIC DNA]</scope>
    <source>
        <strain evidence="2 3">E7593-69</strain>
    </source>
</reference>
<evidence type="ECO:0000256" key="1">
    <source>
        <dbReference type="SAM" id="Phobius"/>
    </source>
</evidence>
<evidence type="ECO:0000313" key="3">
    <source>
        <dbReference type="Proteomes" id="UP000266552"/>
    </source>
</evidence>
<evidence type="ECO:0000313" key="2">
    <source>
        <dbReference type="EMBL" id="AYB45049.1"/>
    </source>
</evidence>
<feature type="transmembrane region" description="Helical" evidence="1">
    <location>
        <begin position="108"/>
        <end position="136"/>
    </location>
</feature>
<dbReference type="AlphaFoldDB" id="A0A385TMV0"/>
<accession>A0A385TMV0</accession>
<dbReference type="RefSeq" id="WP_119848898.1">
    <property type="nucleotide sequence ID" value="NZ_CP032412.1"/>
</dbReference>
<keyword evidence="1" id="KW-0812">Transmembrane</keyword>
<dbReference type="EMBL" id="CP032412">
    <property type="protein sequence ID" value="AYB45049.1"/>
    <property type="molecule type" value="Genomic_DNA"/>
</dbReference>
<protein>
    <submittedName>
        <fullName evidence="2">Uncharacterized protein</fullName>
    </submittedName>
</protein>
<gene>
    <name evidence="2" type="ORF">D5F53_17965</name>
</gene>
<name>A0A385TMV0_PAELA</name>
<dbReference type="Proteomes" id="UP000266552">
    <property type="component" value="Chromosome"/>
</dbReference>
<keyword evidence="3" id="KW-1185">Reference proteome</keyword>
<feature type="transmembrane region" description="Helical" evidence="1">
    <location>
        <begin position="69"/>
        <end position="88"/>
    </location>
</feature>
<proteinExistence type="predicted"/>
<sequence>MFHPASLFIPFLVLLPNLLFFRSTPQNMSGQPNPSLIFSVAEGIGRIGTMIVPLFFAVQLRHGYEIISLIVMILSLLLYYGGWCRYFLNDRDYGLLFKPVMGIPLPLAISPVLYFLAGSVILHSILVFMFSVVFAAGHIPNSLREYSLCGS</sequence>
<keyword evidence="1" id="KW-0472">Membrane</keyword>
<keyword evidence="1" id="KW-1133">Transmembrane helix</keyword>
<feature type="transmembrane region" description="Helical" evidence="1">
    <location>
        <begin position="36"/>
        <end position="57"/>
    </location>
</feature>
<dbReference type="KEGG" id="plw:D5F53_17965"/>
<organism evidence="2 3">
    <name type="scientific">Paenibacillus lautus</name>
    <name type="common">Bacillus lautus</name>
    <dbReference type="NCBI Taxonomy" id="1401"/>
    <lineage>
        <taxon>Bacteria</taxon>
        <taxon>Bacillati</taxon>
        <taxon>Bacillota</taxon>
        <taxon>Bacilli</taxon>
        <taxon>Bacillales</taxon>
        <taxon>Paenibacillaceae</taxon>
        <taxon>Paenibacillus</taxon>
    </lineage>
</organism>